<dbReference type="Gene3D" id="1.10.10.10">
    <property type="entry name" value="Winged helix-like DNA-binding domain superfamily/Winged helix DNA-binding domain"/>
    <property type="match status" value="1"/>
</dbReference>
<name>A0ABT0ADR8_9SPHN</name>
<dbReference type="InterPro" id="IPR036388">
    <property type="entry name" value="WH-like_DNA-bd_sf"/>
</dbReference>
<reference evidence="5" key="1">
    <citation type="submission" date="2022-03" db="EMBL/GenBank/DDBJ databases">
        <title>Identification of a novel bacterium isolated from mangrove sediments.</title>
        <authorList>
            <person name="Pan X."/>
        </authorList>
    </citation>
    <scope>NUCLEOTIDE SEQUENCE</scope>
    <source>
        <strain evidence="5">B2637</strain>
    </source>
</reference>
<evidence type="ECO:0000313" key="5">
    <source>
        <dbReference type="EMBL" id="MCJ1961304.1"/>
    </source>
</evidence>
<dbReference type="InterPro" id="IPR019885">
    <property type="entry name" value="Tscrpt_reg_HTH_AsnC-type_CS"/>
</dbReference>
<dbReference type="SUPFAM" id="SSF46785">
    <property type="entry name" value="Winged helix' DNA-binding domain"/>
    <property type="match status" value="1"/>
</dbReference>
<evidence type="ECO:0000256" key="3">
    <source>
        <dbReference type="ARBA" id="ARBA00023163"/>
    </source>
</evidence>
<dbReference type="Proteomes" id="UP001162802">
    <property type="component" value="Unassembled WGS sequence"/>
</dbReference>
<sequence>MINAPKLDRIDINILAELQRSGRITNAELADKVGLSASPCLTRVKRLESAGLISGYSAIINLAKIGTSQIVFTSVTLGDHRRADFQKFETRIAQYEELVECHLVSGGFDYLLKFVVRGIAEYQEMMEELLESGIGVSKYFSYIVIKTAVARGQAPVKLHAPSLAR</sequence>
<dbReference type="PRINTS" id="PR00033">
    <property type="entry name" value="HTHASNC"/>
</dbReference>
<dbReference type="SUPFAM" id="SSF54909">
    <property type="entry name" value="Dimeric alpha+beta barrel"/>
    <property type="match status" value="1"/>
</dbReference>
<accession>A0ABT0ADR8</accession>
<comment type="caution">
    <text evidence="5">The sequence shown here is derived from an EMBL/GenBank/DDBJ whole genome shotgun (WGS) entry which is preliminary data.</text>
</comment>
<protein>
    <submittedName>
        <fullName evidence="5">Winged helix-turn-helix transcriptional regulator</fullName>
    </submittedName>
</protein>
<feature type="domain" description="HTH asnC-type" evidence="4">
    <location>
        <begin position="7"/>
        <end position="68"/>
    </location>
</feature>
<dbReference type="PROSITE" id="PS00519">
    <property type="entry name" value="HTH_ASNC_1"/>
    <property type="match status" value="1"/>
</dbReference>
<dbReference type="Pfam" id="PF01037">
    <property type="entry name" value="AsnC_trans_reg"/>
    <property type="match status" value="1"/>
</dbReference>
<dbReference type="RefSeq" id="WP_226632247.1">
    <property type="nucleotide sequence ID" value="NZ_JALHAT010000018.1"/>
</dbReference>
<dbReference type="InterPro" id="IPR000485">
    <property type="entry name" value="AsnC-type_HTH_dom"/>
</dbReference>
<keyword evidence="2" id="KW-0238">DNA-binding</keyword>
<evidence type="ECO:0000259" key="4">
    <source>
        <dbReference type="PROSITE" id="PS50956"/>
    </source>
</evidence>
<dbReference type="EMBL" id="JALHAT010000018">
    <property type="protein sequence ID" value="MCJ1961304.1"/>
    <property type="molecule type" value="Genomic_DNA"/>
</dbReference>
<organism evidence="5 6">
    <name type="scientific">Novosphingobium mangrovi</name>
    <name type="common">ex Hu et al. 2023</name>
    <dbReference type="NCBI Taxonomy" id="2930094"/>
    <lineage>
        <taxon>Bacteria</taxon>
        <taxon>Pseudomonadati</taxon>
        <taxon>Pseudomonadota</taxon>
        <taxon>Alphaproteobacteria</taxon>
        <taxon>Sphingomonadales</taxon>
        <taxon>Sphingomonadaceae</taxon>
        <taxon>Novosphingobium</taxon>
    </lineage>
</organism>
<keyword evidence="3" id="KW-0804">Transcription</keyword>
<gene>
    <name evidence="5" type="ORF">MTR65_11475</name>
</gene>
<evidence type="ECO:0000256" key="1">
    <source>
        <dbReference type="ARBA" id="ARBA00023015"/>
    </source>
</evidence>
<dbReference type="InterPro" id="IPR011008">
    <property type="entry name" value="Dimeric_a/b-barrel"/>
</dbReference>
<dbReference type="InterPro" id="IPR019887">
    <property type="entry name" value="Tscrpt_reg_AsnC/Lrp_C"/>
</dbReference>
<dbReference type="InterPro" id="IPR019888">
    <property type="entry name" value="Tscrpt_reg_AsnC-like"/>
</dbReference>
<dbReference type="PANTHER" id="PTHR30154">
    <property type="entry name" value="LEUCINE-RESPONSIVE REGULATORY PROTEIN"/>
    <property type="match status" value="1"/>
</dbReference>
<dbReference type="PANTHER" id="PTHR30154:SF34">
    <property type="entry name" value="TRANSCRIPTIONAL REGULATOR AZLB"/>
    <property type="match status" value="1"/>
</dbReference>
<dbReference type="PROSITE" id="PS50956">
    <property type="entry name" value="HTH_ASNC_2"/>
    <property type="match status" value="1"/>
</dbReference>
<dbReference type="SMART" id="SM00344">
    <property type="entry name" value="HTH_ASNC"/>
    <property type="match status" value="1"/>
</dbReference>
<dbReference type="CDD" id="cd00090">
    <property type="entry name" value="HTH_ARSR"/>
    <property type="match status" value="1"/>
</dbReference>
<dbReference type="InterPro" id="IPR036390">
    <property type="entry name" value="WH_DNA-bd_sf"/>
</dbReference>
<keyword evidence="1" id="KW-0805">Transcription regulation</keyword>
<keyword evidence="6" id="KW-1185">Reference proteome</keyword>
<dbReference type="Pfam" id="PF13412">
    <property type="entry name" value="HTH_24"/>
    <property type="match status" value="1"/>
</dbReference>
<evidence type="ECO:0000313" key="6">
    <source>
        <dbReference type="Proteomes" id="UP001162802"/>
    </source>
</evidence>
<evidence type="ECO:0000256" key="2">
    <source>
        <dbReference type="ARBA" id="ARBA00023125"/>
    </source>
</evidence>
<proteinExistence type="predicted"/>
<dbReference type="InterPro" id="IPR011991">
    <property type="entry name" value="ArsR-like_HTH"/>
</dbReference>
<dbReference type="Gene3D" id="3.30.70.920">
    <property type="match status" value="1"/>
</dbReference>